<evidence type="ECO:0000313" key="4">
    <source>
        <dbReference type="EMBL" id="SFI71283.1"/>
    </source>
</evidence>
<proteinExistence type="predicted"/>
<sequence length="413" mass="46018">MYMDSSRLRALLKKYMEDDITAQELRELSQYVQHADDPQVLEQLVDDLWKEQDAHIPRAIPSSALYQTILRHPGLQADPPVSGRKYRSMTWLRIAGAAAVVLISAALFWYGRLAVKPQADDVGNTVAIAAIVPGGNKATLTLASGQVINLSEAQNGIVLGERLTYIDGSGVLEADFSNRRSSIVDPLAAGQQDHRDDRTSDGAPLMLLTTPNGGTYQVTLSDGTKVWLNSASILRYPPKFSGPQREVELEGEAFFEVAPKKIPFFVKTRNQVVKVLGTQFNITSYPDEVEIKTTLVTGAVEVINSKSNAISRLSPGKQSIVKGQRTEIKDVETEPYIAWKKGYFAFPDEHISRVMNTIARWYDIEVEYQGDMTHKYFGGTLSRFEDFETLLQTIELTGSVRFKIEGRRVIVMT</sequence>
<protein>
    <submittedName>
        <fullName evidence="4">FecR family protein</fullName>
    </submittedName>
</protein>
<keyword evidence="1" id="KW-1133">Transmembrane helix</keyword>
<dbReference type="Gene3D" id="3.55.50.30">
    <property type="match status" value="1"/>
</dbReference>
<evidence type="ECO:0000313" key="5">
    <source>
        <dbReference type="Proteomes" id="UP000198670"/>
    </source>
</evidence>
<evidence type="ECO:0000256" key="1">
    <source>
        <dbReference type="SAM" id="Phobius"/>
    </source>
</evidence>
<dbReference type="Pfam" id="PF04773">
    <property type="entry name" value="FecR"/>
    <property type="match status" value="1"/>
</dbReference>
<dbReference type="GO" id="GO:0016989">
    <property type="term" value="F:sigma factor antagonist activity"/>
    <property type="evidence" value="ECO:0007669"/>
    <property type="project" value="TreeGrafter"/>
</dbReference>
<feature type="domain" description="Protein FecR C-terminal" evidence="3">
    <location>
        <begin position="343"/>
        <end position="411"/>
    </location>
</feature>
<feature type="domain" description="FecR protein" evidence="2">
    <location>
        <begin position="208"/>
        <end position="301"/>
    </location>
</feature>
<gene>
    <name evidence="4" type="ORF">SAMN05444682_105186</name>
</gene>
<dbReference type="OrthoDB" id="1099963at2"/>
<keyword evidence="1" id="KW-0472">Membrane</keyword>
<dbReference type="InterPro" id="IPR032508">
    <property type="entry name" value="FecR_C"/>
</dbReference>
<name>A0A1I3KFQ7_9SPHI</name>
<dbReference type="Gene3D" id="2.60.120.1440">
    <property type="match status" value="1"/>
</dbReference>
<dbReference type="PANTHER" id="PTHR30273">
    <property type="entry name" value="PERIPLASMIC SIGNAL SENSOR AND SIGMA FACTOR ACTIVATOR FECR-RELATED"/>
    <property type="match status" value="1"/>
</dbReference>
<keyword evidence="1" id="KW-0812">Transmembrane</keyword>
<dbReference type="InterPro" id="IPR012373">
    <property type="entry name" value="Ferrdict_sens_TM"/>
</dbReference>
<evidence type="ECO:0000259" key="2">
    <source>
        <dbReference type="Pfam" id="PF04773"/>
    </source>
</evidence>
<keyword evidence="5" id="KW-1185">Reference proteome</keyword>
<organism evidence="4 5">
    <name type="scientific">Parapedobacter indicus</name>
    <dbReference type="NCBI Taxonomy" id="1477437"/>
    <lineage>
        <taxon>Bacteria</taxon>
        <taxon>Pseudomonadati</taxon>
        <taxon>Bacteroidota</taxon>
        <taxon>Sphingobacteriia</taxon>
        <taxon>Sphingobacteriales</taxon>
        <taxon>Sphingobacteriaceae</taxon>
        <taxon>Parapedobacter</taxon>
    </lineage>
</organism>
<dbReference type="AlphaFoldDB" id="A0A1I3KFQ7"/>
<dbReference type="STRING" id="1477437.SAMN05444682_105186"/>
<reference evidence="4 5" key="1">
    <citation type="submission" date="2016-10" db="EMBL/GenBank/DDBJ databases">
        <authorList>
            <person name="de Groot N.N."/>
        </authorList>
    </citation>
    <scope>NUCLEOTIDE SEQUENCE [LARGE SCALE GENOMIC DNA]</scope>
    <source>
        <strain evidence="4 5">RK1</strain>
    </source>
</reference>
<dbReference type="InterPro" id="IPR006860">
    <property type="entry name" value="FecR"/>
</dbReference>
<dbReference type="PANTHER" id="PTHR30273:SF2">
    <property type="entry name" value="PROTEIN FECR"/>
    <property type="match status" value="1"/>
</dbReference>
<accession>A0A1I3KFQ7</accession>
<feature type="transmembrane region" description="Helical" evidence="1">
    <location>
        <begin position="91"/>
        <end position="110"/>
    </location>
</feature>
<evidence type="ECO:0000259" key="3">
    <source>
        <dbReference type="Pfam" id="PF16344"/>
    </source>
</evidence>
<dbReference type="Pfam" id="PF16344">
    <property type="entry name" value="FecR_C"/>
    <property type="match status" value="1"/>
</dbReference>
<dbReference type="Proteomes" id="UP000198670">
    <property type="component" value="Unassembled WGS sequence"/>
</dbReference>
<dbReference type="EMBL" id="FOQO01000005">
    <property type="protein sequence ID" value="SFI71283.1"/>
    <property type="molecule type" value="Genomic_DNA"/>
</dbReference>